<accession>A0A2B7WK22</accession>
<sequence>MVDRSETQTIPVVHRDRSRRNRLNVMQGAQLLADKSCSVLVNKLALVANCCDWFERVGADLLNRPDISYSTCLWTLAMMNGDASMFCQDPGCASTEPTRDVKMRITEHGLETPGWLWKAAKFVDLSSLTLPASRVIYDEESQLQHKKFYWALLRKLSSMGLHSAANVLWKGLKYRASSGIYGRHLVQVPDISFDQIISPMTGLYTVSYQLLGFKDRTDYKSTTDSVTQPNAFYHRFCPYDESLKGHRHPHSDLIQEQNFHLLLGDARQLAAFS</sequence>
<dbReference type="Proteomes" id="UP000224080">
    <property type="component" value="Unassembled WGS sequence"/>
</dbReference>
<dbReference type="EMBL" id="PDNC01000157">
    <property type="protein sequence ID" value="PGG96972.1"/>
    <property type="molecule type" value="Genomic_DNA"/>
</dbReference>
<organism evidence="1 2">
    <name type="scientific">Blastomyces parvus</name>
    <dbReference type="NCBI Taxonomy" id="2060905"/>
    <lineage>
        <taxon>Eukaryota</taxon>
        <taxon>Fungi</taxon>
        <taxon>Dikarya</taxon>
        <taxon>Ascomycota</taxon>
        <taxon>Pezizomycotina</taxon>
        <taxon>Eurotiomycetes</taxon>
        <taxon>Eurotiomycetidae</taxon>
        <taxon>Onygenales</taxon>
        <taxon>Ajellomycetaceae</taxon>
        <taxon>Blastomyces</taxon>
    </lineage>
</organism>
<dbReference type="STRING" id="2060905.A0A2B7WK22"/>
<dbReference type="AlphaFoldDB" id="A0A2B7WK22"/>
<keyword evidence="2" id="KW-1185">Reference proteome</keyword>
<evidence type="ECO:0000313" key="1">
    <source>
        <dbReference type="EMBL" id="PGG96972.1"/>
    </source>
</evidence>
<name>A0A2B7WK22_9EURO</name>
<dbReference type="OrthoDB" id="4450651at2759"/>
<proteinExistence type="predicted"/>
<reference evidence="1 2" key="1">
    <citation type="submission" date="2017-10" db="EMBL/GenBank/DDBJ databases">
        <title>Comparative genomics in systemic dimorphic fungi from Ajellomycetaceae.</title>
        <authorList>
            <person name="Munoz J.F."/>
            <person name="Mcewen J.G."/>
            <person name="Clay O.K."/>
            <person name="Cuomo C.A."/>
        </authorList>
    </citation>
    <scope>NUCLEOTIDE SEQUENCE [LARGE SCALE GENOMIC DNA]</scope>
    <source>
        <strain evidence="1 2">UAMH130</strain>
    </source>
</reference>
<evidence type="ECO:0000313" key="2">
    <source>
        <dbReference type="Proteomes" id="UP000224080"/>
    </source>
</evidence>
<protein>
    <submittedName>
        <fullName evidence="1">Uncharacterized protein</fullName>
    </submittedName>
</protein>
<comment type="caution">
    <text evidence="1">The sequence shown here is derived from an EMBL/GenBank/DDBJ whole genome shotgun (WGS) entry which is preliminary data.</text>
</comment>
<gene>
    <name evidence="1" type="ORF">GX51_07577</name>
</gene>